<evidence type="ECO:0000313" key="3">
    <source>
        <dbReference type="Proteomes" id="UP001307889"/>
    </source>
</evidence>
<feature type="region of interest" description="Disordered" evidence="1">
    <location>
        <begin position="279"/>
        <end position="359"/>
    </location>
</feature>
<proteinExistence type="predicted"/>
<sequence length="359" mass="40540">MESRQQSNCEINTNSSCESSMLYASFSFPDSKTDLPNFDFETDLRKYLKIKAAFLRSLVHDSGVRNDEKPDISSSIEELQISAEDSSEKPVDDDNLIEEVNQENQNVESDISAFPLSEISHHASHQEASTRCDEIVAGLEIPLPSTPELDDVQVGEDTLPEEPINLHRNTFRWNRLRHRVDVETLPAEQSSSKPCEPSFTEIVMKAFIAGRLMFGALRKRRKLLDRKRQRIADGLFKEEAESSLIAYVDPSALAVDVRPMVPITANTLHKDRSLFNAAERHRAPHQSTIEPRNTPNVGQMNANSSQSKEAQIKKQETNKTSKEIQVKPVRKNKKAASSSSDEDIEELERLSEARLGKRK</sequence>
<protein>
    <submittedName>
        <fullName evidence="2">Uncharacterized protein</fullName>
    </submittedName>
</protein>
<keyword evidence="3" id="KW-1185">Reference proteome</keyword>
<gene>
    <name evidence="2" type="ORF">NTJ_12741</name>
</gene>
<feature type="compositionally biased region" description="Basic and acidic residues" evidence="1">
    <location>
        <begin position="347"/>
        <end position="359"/>
    </location>
</feature>
<dbReference type="Proteomes" id="UP001307889">
    <property type="component" value="Chromosome 11"/>
</dbReference>
<feature type="compositionally biased region" description="Basic and acidic residues" evidence="1">
    <location>
        <begin position="310"/>
        <end position="325"/>
    </location>
</feature>
<dbReference type="EMBL" id="AP028919">
    <property type="protein sequence ID" value="BES99929.1"/>
    <property type="molecule type" value="Genomic_DNA"/>
</dbReference>
<organism evidence="2 3">
    <name type="scientific">Nesidiocoris tenuis</name>
    <dbReference type="NCBI Taxonomy" id="355587"/>
    <lineage>
        <taxon>Eukaryota</taxon>
        <taxon>Metazoa</taxon>
        <taxon>Ecdysozoa</taxon>
        <taxon>Arthropoda</taxon>
        <taxon>Hexapoda</taxon>
        <taxon>Insecta</taxon>
        <taxon>Pterygota</taxon>
        <taxon>Neoptera</taxon>
        <taxon>Paraneoptera</taxon>
        <taxon>Hemiptera</taxon>
        <taxon>Heteroptera</taxon>
        <taxon>Panheteroptera</taxon>
        <taxon>Cimicomorpha</taxon>
        <taxon>Miridae</taxon>
        <taxon>Dicyphina</taxon>
        <taxon>Nesidiocoris</taxon>
    </lineage>
</organism>
<name>A0ABN7B8G8_9HEMI</name>
<evidence type="ECO:0000313" key="2">
    <source>
        <dbReference type="EMBL" id="BES99929.1"/>
    </source>
</evidence>
<feature type="compositionally biased region" description="Polar residues" evidence="1">
    <location>
        <begin position="285"/>
        <end position="309"/>
    </location>
</feature>
<feature type="region of interest" description="Disordered" evidence="1">
    <location>
        <begin position="65"/>
        <end position="92"/>
    </location>
</feature>
<reference evidence="2 3" key="1">
    <citation type="submission" date="2023-09" db="EMBL/GenBank/DDBJ databases">
        <title>Nesidiocoris tenuis whole genome shotgun sequence.</title>
        <authorList>
            <person name="Shibata T."/>
            <person name="Shimoda M."/>
            <person name="Kobayashi T."/>
            <person name="Uehara T."/>
        </authorList>
    </citation>
    <scope>NUCLEOTIDE SEQUENCE [LARGE SCALE GENOMIC DNA]</scope>
    <source>
        <strain evidence="2 3">Japan</strain>
    </source>
</reference>
<evidence type="ECO:0000256" key="1">
    <source>
        <dbReference type="SAM" id="MobiDB-lite"/>
    </source>
</evidence>
<accession>A0ABN7B8G8</accession>